<dbReference type="AlphaFoldDB" id="A0AAU9CNJ7"/>
<keyword evidence="3" id="KW-1185">Reference proteome</keyword>
<protein>
    <recommendedName>
        <fullName evidence="4">Cytochrome C</fullName>
    </recommendedName>
</protein>
<dbReference type="InterPro" id="IPR036280">
    <property type="entry name" value="Multihaem_cyt_sf"/>
</dbReference>
<reference evidence="2 3" key="1">
    <citation type="submission" date="2021-12" db="EMBL/GenBank/DDBJ databases">
        <title>Genome sequencing of bacteria with rrn-lacking chromosome and rrn-plasmid.</title>
        <authorList>
            <person name="Anda M."/>
            <person name="Iwasaki W."/>
        </authorList>
    </citation>
    <scope>NUCLEOTIDE SEQUENCE [LARGE SCALE GENOMIC DNA]</scope>
    <source>
        <strain evidence="2 3">DSM 100852</strain>
    </source>
</reference>
<gene>
    <name evidence="2" type="ORF">FUAX_19540</name>
</gene>
<proteinExistence type="predicted"/>
<dbReference type="KEGG" id="fax:FUAX_19540"/>
<name>A0AAU9CNJ7_9BACT</name>
<organism evidence="2 3">
    <name type="scientific">Fulvitalea axinellae</name>
    <dbReference type="NCBI Taxonomy" id="1182444"/>
    <lineage>
        <taxon>Bacteria</taxon>
        <taxon>Pseudomonadati</taxon>
        <taxon>Bacteroidota</taxon>
        <taxon>Cytophagia</taxon>
        <taxon>Cytophagales</taxon>
        <taxon>Persicobacteraceae</taxon>
        <taxon>Fulvitalea</taxon>
    </lineage>
</organism>
<keyword evidence="1" id="KW-0732">Signal</keyword>
<dbReference type="Proteomes" id="UP001348817">
    <property type="component" value="Chromosome"/>
</dbReference>
<dbReference type="EMBL" id="AP025314">
    <property type="protein sequence ID" value="BDD09522.1"/>
    <property type="molecule type" value="Genomic_DNA"/>
</dbReference>
<accession>A0AAU9CNJ7</accession>
<sequence>MNRHSLKIFVPVALFALTLFSCGHHDDHGGVLRKIEAGSKDYKGVSVSSEKHLGDTKMIQITEGDQTFLIPERKSQIRSYACTECHTKPIAELHKIGKAKGKNGEAKNAHWDISLKHADANTMNCATCHDGQDMNQLKSLTGKKIDFNKSYRACAQCHTKQFQDWKGGAHGKRIGGWAPPRASKTCVNCHNPHKPHFESRWPARFNTQKVKERK</sequence>
<dbReference type="InterPro" id="IPR051829">
    <property type="entry name" value="Multiheme_Cytochr_ET"/>
</dbReference>
<dbReference type="RefSeq" id="WP_338391119.1">
    <property type="nucleotide sequence ID" value="NZ_AP025314.1"/>
</dbReference>
<evidence type="ECO:0000313" key="2">
    <source>
        <dbReference type="EMBL" id="BDD09522.1"/>
    </source>
</evidence>
<dbReference type="PANTHER" id="PTHR35038">
    <property type="entry name" value="DISSIMILATORY SULFITE REDUCTASE SIRA"/>
    <property type="match status" value="1"/>
</dbReference>
<evidence type="ECO:0000313" key="3">
    <source>
        <dbReference type="Proteomes" id="UP001348817"/>
    </source>
</evidence>
<evidence type="ECO:0000256" key="1">
    <source>
        <dbReference type="ARBA" id="ARBA00022729"/>
    </source>
</evidence>
<evidence type="ECO:0008006" key="4">
    <source>
        <dbReference type="Google" id="ProtNLM"/>
    </source>
</evidence>
<dbReference type="PROSITE" id="PS51257">
    <property type="entry name" value="PROKAR_LIPOPROTEIN"/>
    <property type="match status" value="1"/>
</dbReference>
<dbReference type="SUPFAM" id="SSF48695">
    <property type="entry name" value="Multiheme cytochromes"/>
    <property type="match status" value="1"/>
</dbReference>
<dbReference type="Gene3D" id="3.90.10.10">
    <property type="entry name" value="Cytochrome C3"/>
    <property type="match status" value="1"/>
</dbReference>